<evidence type="ECO:0000313" key="2">
    <source>
        <dbReference type="Proteomes" id="UP001500713"/>
    </source>
</evidence>
<comment type="caution">
    <text evidence="1">The sequence shown here is derived from an EMBL/GenBank/DDBJ whole genome shotgun (WGS) entry which is preliminary data.</text>
</comment>
<dbReference type="RefSeq" id="WP_229954030.1">
    <property type="nucleotide sequence ID" value="NZ_BAAAEM010000002.1"/>
</dbReference>
<gene>
    <name evidence="1" type="ORF">GCM10009096_04230</name>
</gene>
<protein>
    <submittedName>
        <fullName evidence="1">Uncharacterized protein</fullName>
    </submittedName>
</protein>
<reference evidence="2" key="1">
    <citation type="journal article" date="2019" name="Int. J. Syst. Evol. Microbiol.">
        <title>The Global Catalogue of Microorganisms (GCM) 10K type strain sequencing project: providing services to taxonomists for standard genome sequencing and annotation.</title>
        <authorList>
            <consortium name="The Broad Institute Genomics Platform"/>
            <consortium name="The Broad Institute Genome Sequencing Center for Infectious Disease"/>
            <person name="Wu L."/>
            <person name="Ma J."/>
        </authorList>
    </citation>
    <scope>NUCLEOTIDE SEQUENCE [LARGE SCALE GENOMIC DNA]</scope>
    <source>
        <strain evidence="2">JCM 14162</strain>
    </source>
</reference>
<dbReference type="EMBL" id="BAAAEM010000002">
    <property type="protein sequence ID" value="GAA0466700.1"/>
    <property type="molecule type" value="Genomic_DNA"/>
</dbReference>
<organism evidence="1 2">
    <name type="scientific">Parasphingorhabdus litoris</name>
    <dbReference type="NCBI Taxonomy" id="394733"/>
    <lineage>
        <taxon>Bacteria</taxon>
        <taxon>Pseudomonadati</taxon>
        <taxon>Pseudomonadota</taxon>
        <taxon>Alphaproteobacteria</taxon>
        <taxon>Sphingomonadales</taxon>
        <taxon>Sphingomonadaceae</taxon>
        <taxon>Parasphingorhabdus</taxon>
    </lineage>
</organism>
<evidence type="ECO:0000313" key="1">
    <source>
        <dbReference type="EMBL" id="GAA0466700.1"/>
    </source>
</evidence>
<dbReference type="Proteomes" id="UP001500713">
    <property type="component" value="Unassembled WGS sequence"/>
</dbReference>
<name>A0ABP3JXU0_9SPHN</name>
<keyword evidence="2" id="KW-1185">Reference proteome</keyword>
<proteinExistence type="predicted"/>
<sequence>MSNSNKIDILKLIEELGDILALLDKTDHSIAAIKVEEAIDALKQVADDNRGD</sequence>
<accession>A0ABP3JXU0</accession>